<dbReference type="InterPro" id="IPR050266">
    <property type="entry name" value="AB_hydrolase_sf"/>
</dbReference>
<dbReference type="SUPFAM" id="SSF53474">
    <property type="entry name" value="alpha/beta-Hydrolases"/>
    <property type="match status" value="1"/>
</dbReference>
<organism evidence="3 4">
    <name type="scientific">Falsiroseomonas bella</name>
    <dbReference type="NCBI Taxonomy" id="2184016"/>
    <lineage>
        <taxon>Bacteria</taxon>
        <taxon>Pseudomonadati</taxon>
        <taxon>Pseudomonadota</taxon>
        <taxon>Alphaproteobacteria</taxon>
        <taxon>Acetobacterales</taxon>
        <taxon>Roseomonadaceae</taxon>
        <taxon>Falsiroseomonas</taxon>
    </lineage>
</organism>
<protein>
    <submittedName>
        <fullName evidence="3">Alpha/beta hydrolase</fullName>
    </submittedName>
</protein>
<evidence type="ECO:0000313" key="4">
    <source>
        <dbReference type="Proteomes" id="UP000245765"/>
    </source>
</evidence>
<sequence>MDRADPLLRDAQLRAARDRERRRLSRAQPRDGRHGASAGDLPGGPSVTPRRIGFRARDGLALSALDFTGPEGRAPILCLHGITRCAQDFAALAERHAGRRRVLALDLAGHGESARAASPARYGIESALRDVLDAMAALHCPRAIIVGTSFGGILAMVLAVLRPGAVAGAVLNDIGPKLEPVGLGHVEGFVGHDPALPSLEAAMAHLRAVLPPHVIDEAGWRRFVSNTYARGADGLWHPRWDIRIAEAMRAGGRVPELWGPFGALAHAPLMLLRGGLSQLLSTETADRMRSERPDMAFYELPGNGHAPLLEAPPVLAQIEPFLDGIP</sequence>
<dbReference type="GO" id="GO:0016787">
    <property type="term" value="F:hydrolase activity"/>
    <property type="evidence" value="ECO:0007669"/>
    <property type="project" value="UniProtKB-KW"/>
</dbReference>
<keyword evidence="3" id="KW-0378">Hydrolase</keyword>
<dbReference type="PRINTS" id="PR00111">
    <property type="entry name" value="ABHYDROLASE"/>
</dbReference>
<comment type="caution">
    <text evidence="3">The sequence shown here is derived from an EMBL/GenBank/DDBJ whole genome shotgun (WGS) entry which is preliminary data.</text>
</comment>
<feature type="domain" description="AB hydrolase-1" evidence="2">
    <location>
        <begin position="76"/>
        <end position="317"/>
    </location>
</feature>
<gene>
    <name evidence="3" type="ORF">DFH01_14625</name>
</gene>
<dbReference type="Proteomes" id="UP000245765">
    <property type="component" value="Unassembled WGS sequence"/>
</dbReference>
<evidence type="ECO:0000256" key="1">
    <source>
        <dbReference type="SAM" id="MobiDB-lite"/>
    </source>
</evidence>
<name>A0A317FCJ3_9PROT</name>
<dbReference type="InterPro" id="IPR000073">
    <property type="entry name" value="AB_hydrolase_1"/>
</dbReference>
<dbReference type="GO" id="GO:0016020">
    <property type="term" value="C:membrane"/>
    <property type="evidence" value="ECO:0007669"/>
    <property type="project" value="TreeGrafter"/>
</dbReference>
<dbReference type="InterPro" id="IPR029058">
    <property type="entry name" value="AB_hydrolase_fold"/>
</dbReference>
<feature type="region of interest" description="Disordered" evidence="1">
    <location>
        <begin position="1"/>
        <end position="49"/>
    </location>
</feature>
<reference evidence="4" key="1">
    <citation type="submission" date="2018-05" db="EMBL/GenBank/DDBJ databases">
        <authorList>
            <person name="Du Z."/>
            <person name="Wang X."/>
        </authorList>
    </citation>
    <scope>NUCLEOTIDE SEQUENCE [LARGE SCALE GENOMIC DNA]</scope>
    <source>
        <strain evidence="4">CQN31</strain>
    </source>
</reference>
<dbReference type="PANTHER" id="PTHR43798">
    <property type="entry name" value="MONOACYLGLYCEROL LIPASE"/>
    <property type="match status" value="1"/>
</dbReference>
<evidence type="ECO:0000313" key="3">
    <source>
        <dbReference type="EMBL" id="PWS36844.1"/>
    </source>
</evidence>
<proteinExistence type="predicted"/>
<dbReference type="Pfam" id="PF12697">
    <property type="entry name" value="Abhydrolase_6"/>
    <property type="match status" value="1"/>
</dbReference>
<accession>A0A317FCJ3</accession>
<feature type="compositionally biased region" description="Basic and acidic residues" evidence="1">
    <location>
        <begin position="1"/>
        <end position="21"/>
    </location>
</feature>
<dbReference type="PANTHER" id="PTHR43798:SF33">
    <property type="entry name" value="HYDROLASE, PUTATIVE (AFU_ORTHOLOGUE AFUA_2G14860)-RELATED"/>
    <property type="match status" value="1"/>
</dbReference>
<dbReference type="AlphaFoldDB" id="A0A317FCJ3"/>
<dbReference type="Gene3D" id="3.40.50.1820">
    <property type="entry name" value="alpha/beta hydrolase"/>
    <property type="match status" value="1"/>
</dbReference>
<evidence type="ECO:0000259" key="2">
    <source>
        <dbReference type="Pfam" id="PF12697"/>
    </source>
</evidence>
<dbReference type="EMBL" id="QGNA01000003">
    <property type="protein sequence ID" value="PWS36844.1"/>
    <property type="molecule type" value="Genomic_DNA"/>
</dbReference>
<keyword evidence="4" id="KW-1185">Reference proteome</keyword>